<name>T1EX68_HELRO</name>
<keyword evidence="10" id="KW-1185">Reference proteome</keyword>
<keyword evidence="4 6" id="KW-0732">Signal</keyword>
<reference evidence="10" key="1">
    <citation type="submission" date="2012-12" db="EMBL/GenBank/DDBJ databases">
        <authorList>
            <person name="Hellsten U."/>
            <person name="Grimwood J."/>
            <person name="Chapman J.A."/>
            <person name="Shapiro H."/>
            <person name="Aerts A."/>
            <person name="Otillar R.P."/>
            <person name="Terry A.Y."/>
            <person name="Boore J.L."/>
            <person name="Simakov O."/>
            <person name="Marletaz F."/>
            <person name="Cho S.-J."/>
            <person name="Edsinger-Gonzales E."/>
            <person name="Havlak P."/>
            <person name="Kuo D.-H."/>
            <person name="Larsson T."/>
            <person name="Lv J."/>
            <person name="Arendt D."/>
            <person name="Savage R."/>
            <person name="Osoegawa K."/>
            <person name="de Jong P."/>
            <person name="Lindberg D.R."/>
            <person name="Seaver E.C."/>
            <person name="Weisblat D.A."/>
            <person name="Putnam N.H."/>
            <person name="Grigoriev I.V."/>
            <person name="Rokhsar D.S."/>
        </authorList>
    </citation>
    <scope>NUCLEOTIDE SEQUENCE</scope>
</reference>
<feature type="signal peptide" evidence="6">
    <location>
        <begin position="1"/>
        <end position="21"/>
    </location>
</feature>
<evidence type="ECO:0000313" key="9">
    <source>
        <dbReference type="EnsemblMetazoa" id="HelroP165701"/>
    </source>
</evidence>
<evidence type="ECO:0000256" key="6">
    <source>
        <dbReference type="SAM" id="SignalP"/>
    </source>
</evidence>
<dbReference type="GeneID" id="20201168"/>
<dbReference type="EnsemblMetazoa" id="HelroT165701">
    <property type="protein sequence ID" value="HelroP165701"/>
    <property type="gene ID" value="HelroG165701"/>
</dbReference>
<feature type="domain" description="ILEI/PANDER" evidence="7">
    <location>
        <begin position="143"/>
        <end position="219"/>
    </location>
</feature>
<accession>T1EX68</accession>
<dbReference type="HOGENOM" id="CLU_1016641_0_0_1"/>
<dbReference type="RefSeq" id="XP_009030472.1">
    <property type="nucleotide sequence ID" value="XM_009032224.1"/>
</dbReference>
<dbReference type="InterPro" id="IPR039477">
    <property type="entry name" value="ILEI/PANDER_dom"/>
</dbReference>
<keyword evidence="3" id="KW-0964">Secreted</keyword>
<organism evidence="9 10">
    <name type="scientific">Helobdella robusta</name>
    <name type="common">Californian leech</name>
    <dbReference type="NCBI Taxonomy" id="6412"/>
    <lineage>
        <taxon>Eukaryota</taxon>
        <taxon>Metazoa</taxon>
        <taxon>Spiralia</taxon>
        <taxon>Lophotrochozoa</taxon>
        <taxon>Annelida</taxon>
        <taxon>Clitellata</taxon>
        <taxon>Hirudinea</taxon>
        <taxon>Rhynchobdellida</taxon>
        <taxon>Glossiphoniidae</taxon>
        <taxon>Helobdella</taxon>
    </lineage>
</organism>
<gene>
    <name evidence="9" type="primary">20201168</name>
    <name evidence="8" type="ORF">HELRODRAFT_165701</name>
</gene>
<dbReference type="GO" id="GO:0005615">
    <property type="term" value="C:extracellular space"/>
    <property type="evidence" value="ECO:0000318"/>
    <property type="project" value="GO_Central"/>
</dbReference>
<evidence type="ECO:0000313" key="10">
    <source>
        <dbReference type="Proteomes" id="UP000015101"/>
    </source>
</evidence>
<dbReference type="OrthoDB" id="440755at2759"/>
<dbReference type="CTD" id="20201168"/>
<dbReference type="Proteomes" id="UP000015101">
    <property type="component" value="Unassembled WGS sequence"/>
</dbReference>
<dbReference type="KEGG" id="hro:HELRODRAFT_165701"/>
<dbReference type="InterPro" id="IPR039220">
    <property type="entry name" value="FAM3"/>
</dbReference>
<evidence type="ECO:0000313" key="8">
    <source>
        <dbReference type="EMBL" id="ESN91648.1"/>
    </source>
</evidence>
<dbReference type="AlphaFoldDB" id="T1EX68"/>
<evidence type="ECO:0000256" key="4">
    <source>
        <dbReference type="ARBA" id="ARBA00022729"/>
    </source>
</evidence>
<dbReference type="InParanoid" id="T1EX68"/>
<keyword evidence="5" id="KW-1015">Disulfide bond</keyword>
<reference evidence="9" key="3">
    <citation type="submission" date="2015-06" db="UniProtKB">
        <authorList>
            <consortium name="EnsemblMetazoa"/>
        </authorList>
    </citation>
    <scope>IDENTIFICATION</scope>
</reference>
<evidence type="ECO:0000256" key="2">
    <source>
        <dbReference type="ARBA" id="ARBA00010905"/>
    </source>
</evidence>
<dbReference type="EMBL" id="KB097700">
    <property type="protein sequence ID" value="ESN91648.1"/>
    <property type="molecule type" value="Genomic_DNA"/>
</dbReference>
<sequence length="243" mass="27398">MFIFSKTSLVTISLLVEVALSAFWPSMGRIYSSEILSNIQFNDEAKYVKMCGIKCEESKKSCTAFQVDLIKDAVCYHFNYLPDLIFKKSNPNCSVYAVSTLSKFVFLNVSSWGFTDLQCLPECHCPVNSTRALILYKLELLNNTAHDVQQFDTYADTKEAIRMTNYLMNTANGTIVVGRSCDEISTRMAPALPYLASVNLNLTNLQYRGKWLFVWQQGAYGKALSFVDNTNLLTTDCPGQELK</sequence>
<dbReference type="PANTHER" id="PTHR14592">
    <property type="entry name" value="UNCHARACTERIZED FAM3"/>
    <property type="match status" value="1"/>
</dbReference>
<evidence type="ECO:0000256" key="3">
    <source>
        <dbReference type="ARBA" id="ARBA00022525"/>
    </source>
</evidence>
<reference evidence="8 10" key="2">
    <citation type="journal article" date="2013" name="Nature">
        <title>Insights into bilaterian evolution from three spiralian genomes.</title>
        <authorList>
            <person name="Simakov O."/>
            <person name="Marletaz F."/>
            <person name="Cho S.J."/>
            <person name="Edsinger-Gonzales E."/>
            <person name="Havlak P."/>
            <person name="Hellsten U."/>
            <person name="Kuo D.H."/>
            <person name="Larsson T."/>
            <person name="Lv J."/>
            <person name="Arendt D."/>
            <person name="Savage R."/>
            <person name="Osoegawa K."/>
            <person name="de Jong P."/>
            <person name="Grimwood J."/>
            <person name="Chapman J.A."/>
            <person name="Shapiro H."/>
            <person name="Aerts A."/>
            <person name="Otillar R.P."/>
            <person name="Terry A.Y."/>
            <person name="Boore J.L."/>
            <person name="Grigoriev I.V."/>
            <person name="Lindberg D.R."/>
            <person name="Seaver E.C."/>
            <person name="Weisblat D.A."/>
            <person name="Putnam N.H."/>
            <person name="Rokhsar D.S."/>
        </authorList>
    </citation>
    <scope>NUCLEOTIDE SEQUENCE</scope>
</reference>
<dbReference type="EMBL" id="AMQM01002151">
    <property type="status" value="NOT_ANNOTATED_CDS"/>
    <property type="molecule type" value="Genomic_DNA"/>
</dbReference>
<comment type="subcellular location">
    <subcellularLocation>
        <location evidence="1">Secreted</location>
    </subcellularLocation>
</comment>
<comment type="similarity">
    <text evidence="2">Belongs to the FAM3 family.</text>
</comment>
<evidence type="ECO:0000256" key="5">
    <source>
        <dbReference type="ARBA" id="ARBA00023157"/>
    </source>
</evidence>
<protein>
    <recommendedName>
        <fullName evidence="7">ILEI/PANDER domain-containing protein</fullName>
    </recommendedName>
</protein>
<evidence type="ECO:0000259" key="7">
    <source>
        <dbReference type="Pfam" id="PF15711"/>
    </source>
</evidence>
<feature type="chain" id="PRO_5010980106" description="ILEI/PANDER domain-containing protein" evidence="6">
    <location>
        <begin position="22"/>
        <end position="243"/>
    </location>
</feature>
<evidence type="ECO:0000256" key="1">
    <source>
        <dbReference type="ARBA" id="ARBA00004613"/>
    </source>
</evidence>
<proteinExistence type="inferred from homology"/>
<dbReference type="Pfam" id="PF15711">
    <property type="entry name" value="ILEI"/>
    <property type="match status" value="1"/>
</dbReference>